<evidence type="ECO:0000313" key="5">
    <source>
        <dbReference type="EMBL" id="MBA5630501.1"/>
    </source>
</evidence>
<gene>
    <name evidence="5" type="ORF">HU137_12015</name>
</gene>
<evidence type="ECO:0000256" key="1">
    <source>
        <dbReference type="ARBA" id="ARBA00023098"/>
    </source>
</evidence>
<dbReference type="SUPFAM" id="SSF52151">
    <property type="entry name" value="FabD/lysophospholipase-like"/>
    <property type="match status" value="2"/>
</dbReference>
<dbReference type="Proteomes" id="UP000552241">
    <property type="component" value="Unassembled WGS sequence"/>
</dbReference>
<feature type="active site" description="Proton acceptor" evidence="2">
    <location>
        <position position="425"/>
    </location>
</feature>
<feature type="short sequence motif" description="DGA/G" evidence="2">
    <location>
        <begin position="425"/>
        <end position="427"/>
    </location>
</feature>
<dbReference type="InterPro" id="IPR016035">
    <property type="entry name" value="Acyl_Trfase/lysoPLipase"/>
</dbReference>
<keyword evidence="3" id="KW-0812">Transmembrane</keyword>
<protein>
    <submittedName>
        <fullName evidence="5">Patatin-like phospholipase family protein</fullName>
    </submittedName>
</protein>
<dbReference type="AlphaFoldDB" id="A0A838ZU64"/>
<sequence length="556" mass="63876">MESNHEIKSRNEINFNFDKILSVFGDEKMDLVQPNNSIFHGTVKEHLERLKSEKKTYSDITSFNKNGEKLHWVHFVQEGGGTLGISLVGYAFVLEFLGIRFLRLAGTSAGAINTLFLAAIGEKDDPKTPELFDMLTNPSRFDMRSFIDAKNTIVRKMILSLSKGYGLIKNILLRYVFLLFAIIFPLPLLSHIGKVWFIVYGSLLGIFVLASLYMVYLFYRFNQYNFGINPGTKFQEFLEKELESFGVESQEHLDEKAKGKTQFQFNPESTYRSNVSQNLEPDATADLVQEVQVDQPVENLDEVKKKSKLTLYLNVENKLEGNQLPDEYGEIAWDYSFVATDINNETKVVLPLDGRLYFENQKNINPSNYVRASMAIPIFFEPQFFPEKPTKNHPGKNIPEQLKELWEEFKAKPKYKVRDKGILIDGGSLSNFPINLFHNPKISGKEPRMPIMGVRIMDEDPEEKIPITKKMSFTGFAGKIINTLRNNEDNSFLAINPFYKKYSIADISAYETKVNWLNFGLSEAEQKALFLVGIKAALTYLENFDWETYKKERSKI</sequence>
<dbReference type="EMBL" id="JACDZE010000004">
    <property type="protein sequence ID" value="MBA5630501.1"/>
    <property type="molecule type" value="Genomic_DNA"/>
</dbReference>
<feature type="domain" description="PNPLA" evidence="4">
    <location>
        <begin position="75"/>
        <end position="438"/>
    </location>
</feature>
<evidence type="ECO:0000256" key="2">
    <source>
        <dbReference type="PROSITE-ProRule" id="PRU01161"/>
    </source>
</evidence>
<feature type="transmembrane region" description="Helical" evidence="3">
    <location>
        <begin position="171"/>
        <end position="189"/>
    </location>
</feature>
<feature type="short sequence motif" description="GXSXG" evidence="2">
    <location>
        <begin position="106"/>
        <end position="110"/>
    </location>
</feature>
<dbReference type="RefSeq" id="WP_182044093.1">
    <property type="nucleotide sequence ID" value="NZ_JACDZE010000004.1"/>
</dbReference>
<reference evidence="5 6" key="1">
    <citation type="submission" date="2020-07" db="EMBL/GenBank/DDBJ databases">
        <title>Moheibacter lacus sp. nov., a member of the family Flavobacteriaceae isolated from freshwater lake sediment.</title>
        <authorList>
            <person name="Liu Y."/>
        </authorList>
    </citation>
    <scope>NUCLEOTIDE SEQUENCE [LARGE SCALE GENOMIC DNA]</scope>
    <source>
        <strain evidence="5 6">BDHS18</strain>
    </source>
</reference>
<keyword evidence="2" id="KW-0442">Lipid degradation</keyword>
<keyword evidence="3" id="KW-1133">Transmembrane helix</keyword>
<keyword evidence="2" id="KW-0378">Hydrolase</keyword>
<evidence type="ECO:0000259" key="4">
    <source>
        <dbReference type="PROSITE" id="PS51635"/>
    </source>
</evidence>
<keyword evidence="1 2" id="KW-0443">Lipid metabolism</keyword>
<keyword evidence="6" id="KW-1185">Reference proteome</keyword>
<evidence type="ECO:0000313" key="6">
    <source>
        <dbReference type="Proteomes" id="UP000552241"/>
    </source>
</evidence>
<dbReference type="PROSITE" id="PS51635">
    <property type="entry name" value="PNPLA"/>
    <property type="match status" value="1"/>
</dbReference>
<feature type="transmembrane region" description="Helical" evidence="3">
    <location>
        <begin position="195"/>
        <end position="219"/>
    </location>
</feature>
<dbReference type="Pfam" id="PF01734">
    <property type="entry name" value="Patatin"/>
    <property type="match status" value="1"/>
</dbReference>
<organism evidence="5 6">
    <name type="scientific">Moheibacter lacus</name>
    <dbReference type="NCBI Taxonomy" id="2745851"/>
    <lineage>
        <taxon>Bacteria</taxon>
        <taxon>Pseudomonadati</taxon>
        <taxon>Bacteroidota</taxon>
        <taxon>Flavobacteriia</taxon>
        <taxon>Flavobacteriales</taxon>
        <taxon>Weeksellaceae</taxon>
        <taxon>Moheibacter</taxon>
    </lineage>
</organism>
<comment type="caution">
    <text evidence="5">The sequence shown here is derived from an EMBL/GenBank/DDBJ whole genome shotgun (WGS) entry which is preliminary data.</text>
</comment>
<keyword evidence="3" id="KW-0472">Membrane</keyword>
<name>A0A838ZU64_9FLAO</name>
<evidence type="ECO:0000256" key="3">
    <source>
        <dbReference type="SAM" id="Phobius"/>
    </source>
</evidence>
<accession>A0A838ZU64</accession>
<feature type="active site" description="Nucleophile" evidence="2">
    <location>
        <position position="108"/>
    </location>
</feature>
<dbReference type="InterPro" id="IPR002641">
    <property type="entry name" value="PNPLA_dom"/>
</dbReference>
<proteinExistence type="predicted"/>
<dbReference type="Gene3D" id="3.40.1090.10">
    <property type="entry name" value="Cytosolic phospholipase A2 catalytic domain"/>
    <property type="match status" value="1"/>
</dbReference>
<dbReference type="GO" id="GO:0016787">
    <property type="term" value="F:hydrolase activity"/>
    <property type="evidence" value="ECO:0007669"/>
    <property type="project" value="UniProtKB-UniRule"/>
</dbReference>
<feature type="short sequence motif" description="GXGXXG" evidence="2">
    <location>
        <begin position="79"/>
        <end position="84"/>
    </location>
</feature>
<dbReference type="GO" id="GO:0016042">
    <property type="term" value="P:lipid catabolic process"/>
    <property type="evidence" value="ECO:0007669"/>
    <property type="project" value="UniProtKB-UniRule"/>
</dbReference>